<proteinExistence type="inferred from homology"/>
<name>A0A848RIK3_9ACTO</name>
<comment type="similarity">
    <text evidence="7">Belongs to the class I-like SAM-binding methyltransferase superfamily. TrmB family.</text>
</comment>
<sequence>MTRDHRFGSSEAGFGRFDSSVPWDDAELDADGSGFAGVHEAPAGTGARGETTPGFGHERGLRQGRGNPDVAPHETEYPSHGHAAHERGNPDVAPYPRVRTFARRGDRMSDTLERTFEKYKHAYLLDLERGAGVTMVADTARLDPRIVFGREAPLIVEVGCGNGEQITAAAAANPDVNFLGFEVWMPGVAKAVSSAVRNYGGLANLRLADVDALQALPILFADFAASGGRDAAAVVVDDDIDAVRAVFARSRGVHEVPMGMPADSELAVVPGSESADSPEEGAGFGLAPHETGINPRGTNRKTSAQAVGIISELWTFFADPWPKTRHRKRRLVAPEFAGIAAALLVDGGVWRLATDWADYAWQMRDVIESTPGLENVYAGERPDEEDPAGLRGGFAPRFEGRVRTAFERRAGREGREVRDLCARRVLRRATE</sequence>
<comment type="caution">
    <text evidence="9">The sequence shown here is derived from an EMBL/GenBank/DDBJ whole genome shotgun (WGS) entry which is preliminary data.</text>
</comment>
<comment type="pathway">
    <text evidence="7">tRNA modification; N(7)-methylguanine-tRNA biosynthesis.</text>
</comment>
<evidence type="ECO:0000256" key="4">
    <source>
        <dbReference type="ARBA" id="ARBA00022679"/>
    </source>
</evidence>
<feature type="compositionally biased region" description="Basic and acidic residues" evidence="8">
    <location>
        <begin position="71"/>
        <end position="89"/>
    </location>
</feature>
<comment type="function">
    <text evidence="2 7">Catalyzes the formation of N(7)-methylguanine at position 46 (m7G46) in tRNA.</text>
</comment>
<dbReference type="Proteomes" id="UP000582487">
    <property type="component" value="Unassembled WGS sequence"/>
</dbReference>
<dbReference type="EC" id="2.1.1.33" evidence="7"/>
<evidence type="ECO:0000256" key="6">
    <source>
        <dbReference type="ARBA" id="ARBA00022694"/>
    </source>
</evidence>
<keyword evidence="6 7" id="KW-0819">tRNA processing</keyword>
<keyword evidence="4 7" id="KW-0808">Transferase</keyword>
<dbReference type="GO" id="GO:0043527">
    <property type="term" value="C:tRNA methyltransferase complex"/>
    <property type="evidence" value="ECO:0007669"/>
    <property type="project" value="TreeGrafter"/>
</dbReference>
<dbReference type="InterPro" id="IPR003358">
    <property type="entry name" value="tRNA_(Gua-N-7)_MeTrfase_Trmb"/>
</dbReference>
<dbReference type="GO" id="GO:0008176">
    <property type="term" value="F:tRNA (guanine(46)-N7)-methyltransferase activity"/>
    <property type="evidence" value="ECO:0007669"/>
    <property type="project" value="UniProtKB-UniRule"/>
</dbReference>
<feature type="binding site" evidence="7">
    <location>
        <position position="182"/>
    </location>
    <ligand>
        <name>S-adenosyl-L-methionine</name>
        <dbReference type="ChEBI" id="CHEBI:59789"/>
    </ligand>
</feature>
<dbReference type="Pfam" id="PF02390">
    <property type="entry name" value="Methyltransf_4"/>
    <property type="match status" value="2"/>
</dbReference>
<comment type="catalytic activity">
    <reaction evidence="1 7">
        <text>guanosine(46) in tRNA + S-adenosyl-L-methionine = N(7)-methylguanosine(46) in tRNA + S-adenosyl-L-homocysteine</text>
        <dbReference type="Rhea" id="RHEA:42708"/>
        <dbReference type="Rhea" id="RHEA-COMP:10188"/>
        <dbReference type="Rhea" id="RHEA-COMP:10189"/>
        <dbReference type="ChEBI" id="CHEBI:57856"/>
        <dbReference type="ChEBI" id="CHEBI:59789"/>
        <dbReference type="ChEBI" id="CHEBI:74269"/>
        <dbReference type="ChEBI" id="CHEBI:74480"/>
        <dbReference type="EC" id="2.1.1.33"/>
    </reaction>
</comment>
<dbReference type="PANTHER" id="PTHR23417:SF14">
    <property type="entry name" value="PENTACOTRIPEPTIDE-REPEAT REGION OF PRORP DOMAIN-CONTAINING PROTEIN"/>
    <property type="match status" value="1"/>
</dbReference>
<feature type="binding site" evidence="7">
    <location>
        <begin position="404"/>
        <end position="407"/>
    </location>
    <ligand>
        <name>substrate</name>
    </ligand>
</feature>
<dbReference type="HAMAP" id="MF_01057">
    <property type="entry name" value="tRNA_methyltr_TrmB"/>
    <property type="match status" value="1"/>
</dbReference>
<evidence type="ECO:0000256" key="2">
    <source>
        <dbReference type="ARBA" id="ARBA00003015"/>
    </source>
</evidence>
<dbReference type="PANTHER" id="PTHR23417">
    <property type="entry name" value="3-DEOXY-D-MANNO-OCTULOSONIC-ACID TRANSFERASE/TRNA GUANINE-N 7 - -METHYLTRANSFERASE"/>
    <property type="match status" value="1"/>
</dbReference>
<evidence type="ECO:0000256" key="5">
    <source>
        <dbReference type="ARBA" id="ARBA00022691"/>
    </source>
</evidence>
<dbReference type="EMBL" id="JABCUV010000010">
    <property type="protein sequence ID" value="NMW93770.1"/>
    <property type="molecule type" value="Genomic_DNA"/>
</dbReference>
<dbReference type="SUPFAM" id="SSF53335">
    <property type="entry name" value="S-adenosyl-L-methionine-dependent methyltransferases"/>
    <property type="match status" value="1"/>
</dbReference>
<evidence type="ECO:0000256" key="1">
    <source>
        <dbReference type="ARBA" id="ARBA00000142"/>
    </source>
</evidence>
<feature type="binding site" evidence="7">
    <location>
        <position position="157"/>
    </location>
    <ligand>
        <name>S-adenosyl-L-methionine</name>
        <dbReference type="ChEBI" id="CHEBI:59789"/>
    </ligand>
</feature>
<dbReference type="InterPro" id="IPR055361">
    <property type="entry name" value="tRNA_methyltr_TrmB_bact"/>
</dbReference>
<comment type="caution">
    <text evidence="7">Lacks conserved residue(s) required for the propagation of feature annotation.</text>
</comment>
<dbReference type="AlphaFoldDB" id="A0A848RIK3"/>
<evidence type="ECO:0000256" key="3">
    <source>
        <dbReference type="ARBA" id="ARBA00022603"/>
    </source>
</evidence>
<dbReference type="Gene3D" id="3.40.50.150">
    <property type="entry name" value="Vaccinia Virus protein VP39"/>
    <property type="match status" value="2"/>
</dbReference>
<keyword evidence="3 7" id="KW-0489">Methyltransferase</keyword>
<feature type="binding site" evidence="7">
    <location>
        <position position="319"/>
    </location>
    <ligand>
        <name>S-adenosyl-L-methionine</name>
        <dbReference type="ChEBI" id="CHEBI:59789"/>
    </ligand>
</feature>
<accession>A0A848RIK3</accession>
<feature type="binding site" evidence="7">
    <location>
        <position position="355"/>
    </location>
    <ligand>
        <name>substrate</name>
    </ligand>
</feature>
<evidence type="ECO:0000313" key="10">
    <source>
        <dbReference type="Proteomes" id="UP000582487"/>
    </source>
</evidence>
<feature type="region of interest" description="Disordered" evidence="8">
    <location>
        <begin position="1"/>
        <end position="95"/>
    </location>
</feature>
<protein>
    <recommendedName>
        <fullName evidence="7">tRNA (guanine-N(7)-)-methyltransferase</fullName>
        <ecNumber evidence="7">2.1.1.33</ecNumber>
    </recommendedName>
    <alternativeName>
        <fullName evidence="7">tRNA (guanine(46)-N(7))-methyltransferase</fullName>
    </alternativeName>
    <alternativeName>
        <fullName evidence="7">tRNA(m7G46)-methyltransferase</fullName>
    </alternativeName>
</protein>
<reference evidence="9 10" key="1">
    <citation type="submission" date="2020-04" db="EMBL/GenBank/DDBJ databases">
        <title>Antimicrobial susceptibility and clonality of vaginal-derived multi-drug resistant Mobiluncus isolates in China.</title>
        <authorList>
            <person name="Zhang X."/>
        </authorList>
    </citation>
    <scope>NUCLEOTIDE SEQUENCE [LARGE SCALE GENOMIC DNA]</scope>
    <source>
        <strain evidence="9 10">7</strain>
    </source>
</reference>
<dbReference type="PROSITE" id="PS51625">
    <property type="entry name" value="SAM_MT_TRMB"/>
    <property type="match status" value="1"/>
</dbReference>
<gene>
    <name evidence="7" type="primary">trmB</name>
    <name evidence="9" type="ORF">HHJ74_08755</name>
</gene>
<evidence type="ECO:0000256" key="7">
    <source>
        <dbReference type="HAMAP-Rule" id="MF_01057"/>
    </source>
</evidence>
<organism evidence="9 10">
    <name type="scientific">Mobiluncus mulieris</name>
    <dbReference type="NCBI Taxonomy" id="2052"/>
    <lineage>
        <taxon>Bacteria</taxon>
        <taxon>Bacillati</taxon>
        <taxon>Actinomycetota</taxon>
        <taxon>Actinomycetes</taxon>
        <taxon>Actinomycetales</taxon>
        <taxon>Actinomycetaceae</taxon>
        <taxon>Mobiluncus</taxon>
    </lineage>
</organism>
<feature type="binding site" evidence="7">
    <location>
        <position position="211"/>
    </location>
    <ligand>
        <name>S-adenosyl-L-methionine</name>
        <dbReference type="ChEBI" id="CHEBI:59789"/>
    </ligand>
</feature>
<dbReference type="InterPro" id="IPR029063">
    <property type="entry name" value="SAM-dependent_MTases_sf"/>
</dbReference>
<evidence type="ECO:0000256" key="8">
    <source>
        <dbReference type="SAM" id="MobiDB-lite"/>
    </source>
</evidence>
<feature type="binding site" evidence="7">
    <location>
        <position position="323"/>
    </location>
    <ligand>
        <name>substrate</name>
    </ligand>
</feature>
<evidence type="ECO:0000313" key="9">
    <source>
        <dbReference type="EMBL" id="NMW93770.1"/>
    </source>
</evidence>
<keyword evidence="5 7" id="KW-0949">S-adenosyl-L-methionine</keyword>
<dbReference type="RefSeq" id="WP_169764943.1">
    <property type="nucleotide sequence ID" value="NZ_JABCUT010000006.1"/>
</dbReference>
<dbReference type="UniPathway" id="UPA00989"/>